<evidence type="ECO:0000256" key="2">
    <source>
        <dbReference type="ARBA" id="ARBA00004942"/>
    </source>
</evidence>
<keyword evidence="11" id="KW-0408">Iron</keyword>
<keyword evidence="12" id="KW-0411">Iron-sulfur</keyword>
<feature type="region of interest" description="Disordered" evidence="14">
    <location>
        <begin position="351"/>
        <end position="373"/>
    </location>
</feature>
<evidence type="ECO:0000256" key="12">
    <source>
        <dbReference type="ARBA" id="ARBA00023014"/>
    </source>
</evidence>
<dbReference type="InterPro" id="IPR058240">
    <property type="entry name" value="rSAM_sf"/>
</dbReference>
<dbReference type="InterPro" id="IPR007197">
    <property type="entry name" value="rSAM"/>
</dbReference>
<reference evidence="16 17" key="1">
    <citation type="journal article" date="2023" name="Nat. Commun.">
        <title>Origin of minicircular mitochondrial genomes in red algae.</title>
        <authorList>
            <person name="Lee Y."/>
            <person name="Cho C.H."/>
            <person name="Lee Y.M."/>
            <person name="Park S.I."/>
            <person name="Yang J.H."/>
            <person name="West J.A."/>
            <person name="Bhattacharya D."/>
            <person name="Yoon H.S."/>
        </authorList>
    </citation>
    <scope>NUCLEOTIDE SEQUENCE [LARGE SCALE GENOMIC DNA]</scope>
    <source>
        <strain evidence="16 17">CCMP1338</strain>
        <tissue evidence="16">Whole cell</tissue>
    </source>
</reference>
<keyword evidence="10" id="KW-0093">Biotin biosynthesis</keyword>
<keyword evidence="7" id="KW-0949">S-adenosyl-L-methionine</keyword>
<evidence type="ECO:0000256" key="13">
    <source>
        <dbReference type="ARBA" id="ARBA00034078"/>
    </source>
</evidence>
<evidence type="ECO:0000256" key="6">
    <source>
        <dbReference type="ARBA" id="ARBA00022679"/>
    </source>
</evidence>
<evidence type="ECO:0000256" key="8">
    <source>
        <dbReference type="ARBA" id="ARBA00022714"/>
    </source>
</evidence>
<dbReference type="InterPro" id="IPR006638">
    <property type="entry name" value="Elp3/MiaA/NifB-like_rSAM"/>
</dbReference>
<dbReference type="Pfam" id="PF04055">
    <property type="entry name" value="Radical_SAM"/>
    <property type="match status" value="1"/>
</dbReference>
<comment type="cofactor">
    <cofactor evidence="1">
        <name>[4Fe-4S] cluster</name>
        <dbReference type="ChEBI" id="CHEBI:49883"/>
    </cofactor>
</comment>
<accession>A0AAV8UJP0</accession>
<evidence type="ECO:0000259" key="15">
    <source>
        <dbReference type="PROSITE" id="PS51918"/>
    </source>
</evidence>
<evidence type="ECO:0000256" key="11">
    <source>
        <dbReference type="ARBA" id="ARBA00023004"/>
    </source>
</evidence>
<dbReference type="SMART" id="SM00729">
    <property type="entry name" value="Elp3"/>
    <property type="match status" value="1"/>
</dbReference>
<dbReference type="Pfam" id="PF06968">
    <property type="entry name" value="BATS"/>
    <property type="match status" value="1"/>
</dbReference>
<comment type="cofactor">
    <cofactor evidence="13">
        <name>[2Fe-2S] cluster</name>
        <dbReference type="ChEBI" id="CHEBI:190135"/>
    </cofactor>
</comment>
<dbReference type="SFLD" id="SFLDG01060">
    <property type="entry name" value="BATS_domain_containing"/>
    <property type="match status" value="1"/>
</dbReference>
<dbReference type="PROSITE" id="PS51918">
    <property type="entry name" value="RADICAL_SAM"/>
    <property type="match status" value="1"/>
</dbReference>
<evidence type="ECO:0000256" key="5">
    <source>
        <dbReference type="ARBA" id="ARBA00022485"/>
    </source>
</evidence>
<keyword evidence="6" id="KW-0808">Transferase</keyword>
<name>A0AAV8UJP0_9RHOD</name>
<dbReference type="GO" id="GO:0051539">
    <property type="term" value="F:4 iron, 4 sulfur cluster binding"/>
    <property type="evidence" value="ECO:0007669"/>
    <property type="project" value="UniProtKB-KW"/>
</dbReference>
<evidence type="ECO:0000256" key="4">
    <source>
        <dbReference type="ARBA" id="ARBA00012236"/>
    </source>
</evidence>
<keyword evidence="5" id="KW-0004">4Fe-4S</keyword>
<evidence type="ECO:0000256" key="10">
    <source>
        <dbReference type="ARBA" id="ARBA00022756"/>
    </source>
</evidence>
<dbReference type="SFLD" id="SFLDG01278">
    <property type="entry name" value="biotin_synthase_like"/>
    <property type="match status" value="1"/>
</dbReference>
<dbReference type="GO" id="GO:0051537">
    <property type="term" value="F:2 iron, 2 sulfur cluster binding"/>
    <property type="evidence" value="ECO:0007669"/>
    <property type="project" value="UniProtKB-KW"/>
</dbReference>
<dbReference type="InterPro" id="IPR024177">
    <property type="entry name" value="Biotin_synthase"/>
</dbReference>
<comment type="caution">
    <text evidence="16">The sequence shown here is derived from an EMBL/GenBank/DDBJ whole genome shotgun (WGS) entry which is preliminary data.</text>
</comment>
<dbReference type="EC" id="2.8.1.6" evidence="4"/>
<evidence type="ECO:0000313" key="16">
    <source>
        <dbReference type="EMBL" id="KAJ8901562.1"/>
    </source>
</evidence>
<feature type="domain" description="Radical SAM core" evidence="15">
    <location>
        <begin position="65"/>
        <end position="295"/>
    </location>
</feature>
<dbReference type="GO" id="GO:0004076">
    <property type="term" value="F:biotin synthase activity"/>
    <property type="evidence" value="ECO:0007669"/>
    <property type="project" value="UniProtKB-EC"/>
</dbReference>
<keyword evidence="17" id="KW-1185">Reference proteome</keyword>
<dbReference type="EMBL" id="JAMWBK010000010">
    <property type="protein sequence ID" value="KAJ8901562.1"/>
    <property type="molecule type" value="Genomic_DNA"/>
</dbReference>
<keyword evidence="8" id="KW-0001">2Fe-2S</keyword>
<dbReference type="NCBIfam" id="TIGR00433">
    <property type="entry name" value="bioB"/>
    <property type="match status" value="1"/>
</dbReference>
<dbReference type="SFLD" id="SFLDF00272">
    <property type="entry name" value="biotin_synthase"/>
    <property type="match status" value="1"/>
</dbReference>
<evidence type="ECO:0000256" key="3">
    <source>
        <dbReference type="ARBA" id="ARBA00010765"/>
    </source>
</evidence>
<comment type="pathway">
    <text evidence="2">Cofactor biosynthesis; biotin biosynthesis; biotin from 7,8-diaminononanoate: step 2/2.</text>
</comment>
<dbReference type="GO" id="GO:0009102">
    <property type="term" value="P:biotin biosynthetic process"/>
    <property type="evidence" value="ECO:0007669"/>
    <property type="project" value="UniProtKB-KW"/>
</dbReference>
<dbReference type="InterPro" id="IPR013785">
    <property type="entry name" value="Aldolase_TIM"/>
</dbReference>
<dbReference type="InterPro" id="IPR010722">
    <property type="entry name" value="BATS_dom"/>
</dbReference>
<dbReference type="CDD" id="cd01335">
    <property type="entry name" value="Radical_SAM"/>
    <property type="match status" value="1"/>
</dbReference>
<dbReference type="SMART" id="SM00876">
    <property type="entry name" value="BATS"/>
    <property type="match status" value="1"/>
</dbReference>
<dbReference type="SFLD" id="SFLDS00029">
    <property type="entry name" value="Radical_SAM"/>
    <property type="match status" value="1"/>
</dbReference>
<gene>
    <name evidence="16" type="ORF">NDN08_003771</name>
</gene>
<keyword evidence="9" id="KW-0479">Metal-binding</keyword>
<dbReference type="SUPFAM" id="SSF102114">
    <property type="entry name" value="Radical SAM enzymes"/>
    <property type="match status" value="1"/>
</dbReference>
<protein>
    <recommendedName>
        <fullName evidence="4">biotin synthase</fullName>
        <ecNumber evidence="4">2.8.1.6</ecNumber>
    </recommendedName>
</protein>
<evidence type="ECO:0000256" key="1">
    <source>
        <dbReference type="ARBA" id="ARBA00001966"/>
    </source>
</evidence>
<dbReference type="PANTHER" id="PTHR22976:SF2">
    <property type="entry name" value="BIOTIN SYNTHASE, MITOCHONDRIAL"/>
    <property type="match status" value="1"/>
</dbReference>
<evidence type="ECO:0000256" key="14">
    <source>
        <dbReference type="SAM" id="MobiDB-lite"/>
    </source>
</evidence>
<dbReference type="Proteomes" id="UP001157974">
    <property type="component" value="Unassembled WGS sequence"/>
</dbReference>
<organism evidence="16 17">
    <name type="scientific">Rhodosorus marinus</name>
    <dbReference type="NCBI Taxonomy" id="101924"/>
    <lineage>
        <taxon>Eukaryota</taxon>
        <taxon>Rhodophyta</taxon>
        <taxon>Stylonematophyceae</taxon>
        <taxon>Stylonematales</taxon>
        <taxon>Stylonemataceae</taxon>
        <taxon>Rhodosorus</taxon>
    </lineage>
</organism>
<dbReference type="GO" id="GO:0046872">
    <property type="term" value="F:metal ion binding"/>
    <property type="evidence" value="ECO:0007669"/>
    <property type="project" value="UniProtKB-KW"/>
</dbReference>
<proteinExistence type="inferred from homology"/>
<sequence length="392" mass="43307">MRIVRVERTIRRFMSSLNGMNGSHGGRFPVRRDWTLDEVRRVYSQNLLELMYQGATAHRENFNPQEVQKCTLLSIKTGGCPEDCKYCSQSSKYKTSVKAEVLMQVDDVLAQAKKAKDAGSTRFCMGAAWRGASQVGPRQFQRVLDMVTGVREMGLEVCATLGLVNAEQARMLKEAGLTAYNHNLDTSREFYPKVITTRNYDDRLQTLQNVRDAGLSVCCGGIIGLGESHQDRVSMIHTLATLPNHPESVPVNALVVNEGTPLEGTKPLPVWDLCRMIATARIIMPASMVRLSAGRVSLSPSEQALCFFAGANSIFTGDKLLTTPNSDMDEDKVLFETLGIRGKPPVFAEEEHANDGVGTQPFSAEEEHGNDKVAAQPFFAEEEYVKQNVAAR</sequence>
<dbReference type="GO" id="GO:0005739">
    <property type="term" value="C:mitochondrion"/>
    <property type="evidence" value="ECO:0007669"/>
    <property type="project" value="TreeGrafter"/>
</dbReference>
<dbReference type="PANTHER" id="PTHR22976">
    <property type="entry name" value="BIOTIN SYNTHASE"/>
    <property type="match status" value="1"/>
</dbReference>
<dbReference type="AlphaFoldDB" id="A0AAV8UJP0"/>
<dbReference type="InterPro" id="IPR002684">
    <property type="entry name" value="Biotin_synth/BioAB"/>
</dbReference>
<evidence type="ECO:0000256" key="9">
    <source>
        <dbReference type="ARBA" id="ARBA00022723"/>
    </source>
</evidence>
<dbReference type="HAMAP" id="MF_01694">
    <property type="entry name" value="BioB"/>
    <property type="match status" value="1"/>
</dbReference>
<evidence type="ECO:0000313" key="17">
    <source>
        <dbReference type="Proteomes" id="UP001157974"/>
    </source>
</evidence>
<evidence type="ECO:0000256" key="7">
    <source>
        <dbReference type="ARBA" id="ARBA00022691"/>
    </source>
</evidence>
<comment type="similarity">
    <text evidence="3">Belongs to the radical SAM superfamily. Biotin synthase family.</text>
</comment>
<dbReference type="FunFam" id="3.20.20.70:FF:000011">
    <property type="entry name" value="Biotin synthase"/>
    <property type="match status" value="1"/>
</dbReference>
<dbReference type="Gene3D" id="3.20.20.70">
    <property type="entry name" value="Aldolase class I"/>
    <property type="match status" value="1"/>
</dbReference>